<keyword evidence="2" id="KW-0449">Lipoprotein</keyword>
<protein>
    <recommendedName>
        <fullName evidence="2">Outer membrane lipoprotein Blc</fullName>
    </recommendedName>
</protein>
<comment type="similarity">
    <text evidence="1 2">Belongs to the calycin superfamily. Lipocalin family.</text>
</comment>
<dbReference type="EMBL" id="JAHCDA010000003">
    <property type="protein sequence ID" value="MBS7812676.1"/>
    <property type="molecule type" value="Genomic_DNA"/>
</dbReference>
<evidence type="ECO:0000256" key="1">
    <source>
        <dbReference type="ARBA" id="ARBA00006889"/>
    </source>
</evidence>
<dbReference type="InterPro" id="IPR002446">
    <property type="entry name" value="Lipocalin_bac"/>
</dbReference>
<dbReference type="PROSITE" id="PS00213">
    <property type="entry name" value="LIPOCALIN"/>
    <property type="match status" value="1"/>
</dbReference>
<feature type="signal peptide" evidence="2">
    <location>
        <begin position="1"/>
        <end position="17"/>
    </location>
</feature>
<evidence type="ECO:0000313" key="4">
    <source>
        <dbReference type="EMBL" id="MBS7812676.1"/>
    </source>
</evidence>
<dbReference type="Proteomes" id="UP000766336">
    <property type="component" value="Unassembled WGS sequence"/>
</dbReference>
<evidence type="ECO:0000313" key="5">
    <source>
        <dbReference type="Proteomes" id="UP000766336"/>
    </source>
</evidence>
<reference evidence="4 5" key="1">
    <citation type="submission" date="2021-05" db="EMBL/GenBank/DDBJ databases">
        <title>Roseococcus sp. XZZS9, whole genome shotgun sequencing project.</title>
        <authorList>
            <person name="Zhao G."/>
            <person name="Shen L."/>
        </authorList>
    </citation>
    <scope>NUCLEOTIDE SEQUENCE [LARGE SCALE GENOMIC DNA]</scope>
    <source>
        <strain evidence="4 5">XZZS9</strain>
    </source>
</reference>
<dbReference type="PIRSF" id="PIRSF036893">
    <property type="entry name" value="Lipocalin_ApoD"/>
    <property type="match status" value="1"/>
</dbReference>
<keyword evidence="2" id="KW-0446">Lipid-binding</keyword>
<evidence type="ECO:0000259" key="3">
    <source>
        <dbReference type="Pfam" id="PF08212"/>
    </source>
</evidence>
<dbReference type="InterPro" id="IPR047202">
    <property type="entry name" value="Lipocalin_Blc-like_dom"/>
</dbReference>
<feature type="chain" id="PRO_5045015166" description="Outer membrane lipoprotein Blc" evidence="2">
    <location>
        <begin position="18"/>
        <end position="181"/>
    </location>
</feature>
<dbReference type="CDD" id="cd19438">
    <property type="entry name" value="lipocalin_Blc-like"/>
    <property type="match status" value="1"/>
</dbReference>
<gene>
    <name evidence="4" type="ORF">KHU32_17125</name>
</gene>
<dbReference type="PANTHER" id="PTHR10612">
    <property type="entry name" value="APOLIPOPROTEIN D"/>
    <property type="match status" value="1"/>
</dbReference>
<comment type="function">
    <text evidence="2">Involved in the storage or transport of lipids necessary for membrane maintenance under stressful conditions. Displays a binding preference for lysophospholipids.</text>
</comment>
<comment type="subunit">
    <text evidence="2">Homodimer.</text>
</comment>
<dbReference type="PANTHER" id="PTHR10612:SF34">
    <property type="entry name" value="APOLIPOPROTEIN D"/>
    <property type="match status" value="1"/>
</dbReference>
<organism evidence="4 5">
    <name type="scientific">Roseococcus pinisoli</name>
    <dbReference type="NCBI Taxonomy" id="2835040"/>
    <lineage>
        <taxon>Bacteria</taxon>
        <taxon>Pseudomonadati</taxon>
        <taxon>Pseudomonadota</taxon>
        <taxon>Alphaproteobacteria</taxon>
        <taxon>Acetobacterales</taxon>
        <taxon>Roseomonadaceae</taxon>
        <taxon>Roseococcus</taxon>
    </lineage>
</organism>
<proteinExistence type="inferred from homology"/>
<dbReference type="Pfam" id="PF08212">
    <property type="entry name" value="Lipocalin_2"/>
    <property type="match status" value="1"/>
</dbReference>
<dbReference type="Gene3D" id="2.40.128.20">
    <property type="match status" value="1"/>
</dbReference>
<keyword evidence="2" id="KW-0732">Signal</keyword>
<dbReference type="InterPro" id="IPR012674">
    <property type="entry name" value="Calycin"/>
</dbReference>
<dbReference type="RefSeq" id="WP_213671366.1">
    <property type="nucleotide sequence ID" value="NZ_JAHCDA010000003.1"/>
</dbReference>
<accession>A0ABS5QG89</accession>
<dbReference type="InterPro" id="IPR022271">
    <property type="entry name" value="Lipocalin_ApoD"/>
</dbReference>
<comment type="subcellular location">
    <subcellularLocation>
        <location evidence="2">Cell outer membrane</location>
    </subcellularLocation>
</comment>
<dbReference type="InterPro" id="IPR000566">
    <property type="entry name" value="Lipocln_cytosolic_FA-bd_dom"/>
</dbReference>
<name>A0ABS5QG89_9PROT</name>
<evidence type="ECO:0000256" key="2">
    <source>
        <dbReference type="PIRNR" id="PIRNR036893"/>
    </source>
</evidence>
<feature type="domain" description="Lipocalin/cytosolic fatty-acid binding" evidence="3">
    <location>
        <begin position="29"/>
        <end position="174"/>
    </location>
</feature>
<dbReference type="SUPFAM" id="SSF50814">
    <property type="entry name" value="Lipocalins"/>
    <property type="match status" value="1"/>
</dbReference>
<keyword evidence="2" id="KW-0998">Cell outer membrane</keyword>
<sequence>MKRSLLALLLLAGCATAPGPQTPQTVASVDLTRYSGRWHEVARLPQRFQDNSSLRCEEVTATYFPAAAGGISVLNECANALDPVRRLQSARGTAYPVEGSNNTRLRVSFFWPFFGDYWVLGLDPDYQWAVVGTPNRQYLWILSRTPSLPAPQMEQALGIARAQGFDLSRLIRSAPSAEAAR</sequence>
<keyword evidence="5" id="KW-1185">Reference proteome</keyword>
<dbReference type="InterPro" id="IPR022272">
    <property type="entry name" value="Lipocalin_CS"/>
</dbReference>
<dbReference type="PRINTS" id="PR01171">
    <property type="entry name" value="BCTLIPOCALIN"/>
</dbReference>
<keyword evidence="2" id="KW-0472">Membrane</keyword>
<comment type="caution">
    <text evidence="4">The sequence shown here is derived from an EMBL/GenBank/DDBJ whole genome shotgun (WGS) entry which is preliminary data.</text>
</comment>